<reference evidence="1 2" key="1">
    <citation type="submission" date="2024-10" db="EMBL/GenBank/DDBJ databases">
        <authorList>
            <person name="Deangelis K."/>
            <person name="Huntemann M."/>
            <person name="Clum A."/>
            <person name="Wang J."/>
            <person name="Palaniappan K."/>
            <person name="Ritter S."/>
            <person name="Chen I.-M."/>
            <person name="Stamatis D."/>
            <person name="Reddy T."/>
            <person name="O'Malley R."/>
            <person name="Daum C."/>
            <person name="Ng V."/>
            <person name="Ivanova N."/>
            <person name="Kyrpides N."/>
            <person name="Woyke T."/>
        </authorList>
    </citation>
    <scope>NUCLEOTIDE SEQUENCE [LARGE SCALE GENOMIC DNA]</scope>
    <source>
        <strain evidence="1 2">GAS97</strain>
    </source>
</reference>
<accession>A0ABW8MLI1</accession>
<dbReference type="InterPro" id="IPR016177">
    <property type="entry name" value="DNA-bd_dom_sf"/>
</dbReference>
<dbReference type="Proteomes" id="UP001620514">
    <property type="component" value="Unassembled WGS sequence"/>
</dbReference>
<dbReference type="SUPFAM" id="SSF54171">
    <property type="entry name" value="DNA-binding domain"/>
    <property type="match status" value="1"/>
</dbReference>
<reference evidence="1 2" key="2">
    <citation type="submission" date="2024-11" db="EMBL/GenBank/DDBJ databases">
        <title>Using genomics to understand microbial adaptation to soil warming.</title>
        <authorList>
            <person name="Deangelis K.M. PhD."/>
        </authorList>
    </citation>
    <scope>NUCLEOTIDE SEQUENCE [LARGE SCALE GENOMIC DNA]</scope>
    <source>
        <strain evidence="1 2">GAS97</strain>
    </source>
</reference>
<evidence type="ECO:0000313" key="1">
    <source>
        <dbReference type="EMBL" id="MFK4442872.1"/>
    </source>
</evidence>
<comment type="caution">
    <text evidence="1">The sequence shown here is derived from an EMBL/GenBank/DDBJ whole genome shotgun (WGS) entry which is preliminary data.</text>
</comment>
<protein>
    <recommendedName>
        <fullName evidence="3">AP2/ERF domain-containing protein</fullName>
    </recommendedName>
</protein>
<sequence>MKEIPLTQGKVAIVDDEDYEHLSQFKWYAMRDKRLFFDDAWYAYRSLKNPVTGRFQSVQMQREIMRPGSGDVVRFLNLDGLDNRRPNLVVTTRAKVNRDLRTPSRDLPRGVKRAHQKNRVVATMSVGNRVVHLGTFDAPEDASQAYLDAVKELAGYGSPPA</sequence>
<evidence type="ECO:0008006" key="3">
    <source>
        <dbReference type="Google" id="ProtNLM"/>
    </source>
</evidence>
<organism evidence="1 2">
    <name type="scientific">Caballeronia udeis</name>
    <dbReference type="NCBI Taxonomy" id="1232866"/>
    <lineage>
        <taxon>Bacteria</taxon>
        <taxon>Pseudomonadati</taxon>
        <taxon>Pseudomonadota</taxon>
        <taxon>Betaproteobacteria</taxon>
        <taxon>Burkholderiales</taxon>
        <taxon>Burkholderiaceae</taxon>
        <taxon>Caballeronia</taxon>
    </lineage>
</organism>
<dbReference type="Gene3D" id="3.30.730.10">
    <property type="entry name" value="AP2/ERF domain"/>
    <property type="match status" value="1"/>
</dbReference>
<dbReference type="EMBL" id="JBIYDN010000007">
    <property type="protein sequence ID" value="MFK4442872.1"/>
    <property type="molecule type" value="Genomic_DNA"/>
</dbReference>
<keyword evidence="2" id="KW-1185">Reference proteome</keyword>
<dbReference type="InterPro" id="IPR036955">
    <property type="entry name" value="AP2/ERF_dom_sf"/>
</dbReference>
<dbReference type="RefSeq" id="WP_404607263.1">
    <property type="nucleotide sequence ID" value="NZ_JBIYDN010000007.1"/>
</dbReference>
<proteinExistence type="predicted"/>
<evidence type="ECO:0000313" key="2">
    <source>
        <dbReference type="Proteomes" id="UP001620514"/>
    </source>
</evidence>
<name>A0ABW8MLI1_9BURK</name>
<gene>
    <name evidence="1" type="ORF">ABH943_002888</name>
</gene>